<feature type="transmembrane region" description="Helical" evidence="2">
    <location>
        <begin position="326"/>
        <end position="344"/>
    </location>
</feature>
<dbReference type="NCBIfam" id="TIGR01571">
    <property type="entry name" value="A_thal_Cys_rich"/>
    <property type="match status" value="1"/>
</dbReference>
<dbReference type="OrthoDB" id="6407410at2759"/>
<feature type="compositionally biased region" description="Polar residues" evidence="1">
    <location>
        <begin position="9"/>
        <end position="25"/>
    </location>
</feature>
<feature type="compositionally biased region" description="Acidic residues" evidence="1">
    <location>
        <begin position="286"/>
        <end position="301"/>
    </location>
</feature>
<protein>
    <submittedName>
        <fullName evidence="3">Protein plant cadmium resistance 10</fullName>
    </submittedName>
</protein>
<keyword evidence="2" id="KW-0812">Transmembrane</keyword>
<keyword evidence="4" id="KW-1185">Reference proteome</keyword>
<evidence type="ECO:0000313" key="4">
    <source>
        <dbReference type="Proteomes" id="UP000236161"/>
    </source>
</evidence>
<evidence type="ECO:0000313" key="3">
    <source>
        <dbReference type="EMBL" id="PKA51872.1"/>
    </source>
</evidence>
<dbReference type="STRING" id="1088818.A0A2I0A8L2"/>
<dbReference type="InterPro" id="IPR006461">
    <property type="entry name" value="PLAC_motif_containing"/>
</dbReference>
<feature type="transmembrane region" description="Helical" evidence="2">
    <location>
        <begin position="356"/>
        <end position="375"/>
    </location>
</feature>
<feature type="transmembrane region" description="Helical" evidence="2">
    <location>
        <begin position="258"/>
        <end position="277"/>
    </location>
</feature>
<name>A0A2I0A8L2_9ASPA</name>
<dbReference type="Pfam" id="PF04749">
    <property type="entry name" value="PLAC8"/>
    <property type="match status" value="1"/>
</dbReference>
<dbReference type="GO" id="GO:0051762">
    <property type="term" value="P:sesquiterpene biosynthetic process"/>
    <property type="evidence" value="ECO:0007669"/>
    <property type="project" value="TreeGrafter"/>
</dbReference>
<dbReference type="AlphaFoldDB" id="A0A2I0A8L2"/>
<feature type="region of interest" description="Disordered" evidence="1">
    <location>
        <begin position="459"/>
        <end position="524"/>
    </location>
</feature>
<gene>
    <name evidence="3" type="primary">PCR10</name>
    <name evidence="3" type="ORF">AXF42_Ash008101</name>
</gene>
<dbReference type="EMBL" id="KZ452012">
    <property type="protein sequence ID" value="PKA51872.1"/>
    <property type="molecule type" value="Genomic_DNA"/>
</dbReference>
<organism evidence="3 4">
    <name type="scientific">Apostasia shenzhenica</name>
    <dbReference type="NCBI Taxonomy" id="1088818"/>
    <lineage>
        <taxon>Eukaryota</taxon>
        <taxon>Viridiplantae</taxon>
        <taxon>Streptophyta</taxon>
        <taxon>Embryophyta</taxon>
        <taxon>Tracheophyta</taxon>
        <taxon>Spermatophyta</taxon>
        <taxon>Magnoliopsida</taxon>
        <taxon>Liliopsida</taxon>
        <taxon>Asparagales</taxon>
        <taxon>Orchidaceae</taxon>
        <taxon>Apostasioideae</taxon>
        <taxon>Apostasia</taxon>
    </lineage>
</organism>
<feature type="transmembrane region" description="Helical" evidence="2">
    <location>
        <begin position="223"/>
        <end position="246"/>
    </location>
</feature>
<feature type="transmembrane region" description="Helical" evidence="2">
    <location>
        <begin position="381"/>
        <end position="403"/>
    </location>
</feature>
<sequence length="524" mass="58910">MDSSKNGEAESTNTAVPKRNGTTDSMKLKDFIPLYNPAGEKRPLDRHHREKHFLDFLKANPSKDWLVGRFSSFPFPRKTQIRDSPPSDPAAAAARAPRRFRVPFIREIKWDALIAYCKNWIKHPMNIALLVWLFFVAVCLVISFLFMAGLLNHTIPKSSVRKRWSEIVNQILNALFTIMCLYQHPRIAHHLVLLCRWRPADIAEARTIYCKNGTPKPNERAHMFFVVILLHITCLSQYGLCSLYWAYTSKTRPTWPQILFIALGTVAPVIAGLYTIFSPLGRKTEAEDDEESQQKPDEDELELHKNSTSVNSPQWVGGIFDCCDDLTVASLSFFCVFCVFGWNMERLGFGNMYVHIFTFILLCSAPVWVFSVTALNINNDAVGYAVGGIGIALCLVGFLYGGFWRIQMRKRFKLPADPICGGSPNLSDFMRWLFCWPCSLAQEVRTGNFFEVEDDGYYEEGGEEGGQRALEPLPRENGAGPRSSTSLEATVMIGLSGDGDGGKQGNHEAKAEVGMTPPLQPLMC</sequence>
<evidence type="ECO:0000256" key="1">
    <source>
        <dbReference type="SAM" id="MobiDB-lite"/>
    </source>
</evidence>
<dbReference type="Pfam" id="PF11204">
    <property type="entry name" value="DUF2985"/>
    <property type="match status" value="1"/>
</dbReference>
<feature type="region of interest" description="Disordered" evidence="1">
    <location>
        <begin position="285"/>
        <end position="304"/>
    </location>
</feature>
<proteinExistence type="predicted"/>
<evidence type="ECO:0000256" key="2">
    <source>
        <dbReference type="SAM" id="Phobius"/>
    </source>
</evidence>
<dbReference type="PANTHER" id="PTHR31045">
    <property type="entry name" value="PLAC8 FAMILY PROTEIN-RELATED"/>
    <property type="match status" value="1"/>
</dbReference>
<keyword evidence="2" id="KW-1133">Transmembrane helix</keyword>
<dbReference type="InterPro" id="IPR021369">
    <property type="entry name" value="DUF2985"/>
</dbReference>
<keyword evidence="2" id="KW-0472">Membrane</keyword>
<accession>A0A2I0A8L2</accession>
<dbReference type="GO" id="GO:0009975">
    <property type="term" value="F:cyclase activity"/>
    <property type="evidence" value="ECO:0007669"/>
    <property type="project" value="TreeGrafter"/>
</dbReference>
<dbReference type="PANTHER" id="PTHR31045:SF19">
    <property type="entry name" value="OS03G0299800 PROTEIN"/>
    <property type="match status" value="1"/>
</dbReference>
<feature type="region of interest" description="Disordered" evidence="1">
    <location>
        <begin position="1"/>
        <end position="25"/>
    </location>
</feature>
<reference evidence="3 4" key="1">
    <citation type="journal article" date="2017" name="Nature">
        <title>The Apostasia genome and the evolution of orchids.</title>
        <authorList>
            <person name="Zhang G.Q."/>
            <person name="Liu K.W."/>
            <person name="Li Z."/>
            <person name="Lohaus R."/>
            <person name="Hsiao Y.Y."/>
            <person name="Niu S.C."/>
            <person name="Wang J.Y."/>
            <person name="Lin Y.C."/>
            <person name="Xu Q."/>
            <person name="Chen L.J."/>
            <person name="Yoshida K."/>
            <person name="Fujiwara S."/>
            <person name="Wang Z.W."/>
            <person name="Zhang Y.Q."/>
            <person name="Mitsuda N."/>
            <person name="Wang M."/>
            <person name="Liu G.H."/>
            <person name="Pecoraro L."/>
            <person name="Huang H.X."/>
            <person name="Xiao X.J."/>
            <person name="Lin M."/>
            <person name="Wu X.Y."/>
            <person name="Wu W.L."/>
            <person name="Chen Y.Y."/>
            <person name="Chang S.B."/>
            <person name="Sakamoto S."/>
            <person name="Ohme-Takagi M."/>
            <person name="Yagi M."/>
            <person name="Zeng S.J."/>
            <person name="Shen C.Y."/>
            <person name="Yeh C.M."/>
            <person name="Luo Y.B."/>
            <person name="Tsai W.C."/>
            <person name="Van de Peer Y."/>
            <person name="Liu Z.J."/>
        </authorList>
    </citation>
    <scope>NUCLEOTIDE SEQUENCE [LARGE SCALE GENOMIC DNA]</scope>
    <source>
        <strain evidence="4">cv. Shenzhen</strain>
        <tissue evidence="3">Stem</tissue>
    </source>
</reference>
<feature type="transmembrane region" description="Helical" evidence="2">
    <location>
        <begin position="127"/>
        <end position="151"/>
    </location>
</feature>
<dbReference type="Proteomes" id="UP000236161">
    <property type="component" value="Unassembled WGS sequence"/>
</dbReference>